<dbReference type="Proteomes" id="UP000515154">
    <property type="component" value="Linkage group LG3"/>
</dbReference>
<dbReference type="SMART" id="SM00216">
    <property type="entry name" value="VWD"/>
    <property type="match status" value="1"/>
</dbReference>
<feature type="disulfide bond" evidence="13">
    <location>
        <begin position="464"/>
        <end position="473"/>
    </location>
</feature>
<dbReference type="InterPro" id="IPR001881">
    <property type="entry name" value="EGF-like_Ca-bd_dom"/>
</dbReference>
<dbReference type="FunFam" id="3.40.50.410:FF:000004">
    <property type="entry name" value="collagen alpha-6(VI) chain"/>
    <property type="match status" value="1"/>
</dbReference>
<dbReference type="InterPro" id="IPR000152">
    <property type="entry name" value="EGF-type_Asp/Asn_hydroxyl_site"/>
</dbReference>
<evidence type="ECO:0000256" key="13">
    <source>
        <dbReference type="PROSITE-ProRule" id="PRU00076"/>
    </source>
</evidence>
<feature type="disulfide bond" evidence="13">
    <location>
        <begin position="242"/>
        <end position="251"/>
    </location>
</feature>
<dbReference type="SUPFAM" id="SSF57184">
    <property type="entry name" value="Growth factor receptor domain"/>
    <property type="match status" value="3"/>
</dbReference>
<feature type="disulfide bond" evidence="13">
    <location>
        <begin position="908"/>
        <end position="917"/>
    </location>
</feature>
<dbReference type="GO" id="GO:0120025">
    <property type="term" value="C:plasma membrane bounded cell projection"/>
    <property type="evidence" value="ECO:0007669"/>
    <property type="project" value="UniProtKB-ARBA"/>
</dbReference>
<dbReference type="PROSITE" id="PS50026">
    <property type="entry name" value="EGF_3"/>
    <property type="match status" value="20"/>
</dbReference>
<dbReference type="PROSITE" id="PS00010">
    <property type="entry name" value="ASX_HYDROXYL"/>
    <property type="match status" value="19"/>
</dbReference>
<proteinExistence type="predicted"/>
<feature type="domain" description="EGF-like" evidence="15">
    <location>
        <begin position="586"/>
        <end position="622"/>
    </location>
</feature>
<evidence type="ECO:0000256" key="1">
    <source>
        <dbReference type="ARBA" id="ARBA00004167"/>
    </source>
</evidence>
<keyword evidence="19" id="KW-1185">Reference proteome</keyword>
<keyword evidence="8" id="KW-0106">Calcium</keyword>
<feature type="domain" description="EGF-like" evidence="15">
    <location>
        <begin position="845"/>
        <end position="881"/>
    </location>
</feature>
<keyword evidence="4 13" id="KW-0245">EGF-like domain</keyword>
<keyword evidence="6 14" id="KW-0732">Signal</keyword>
<feature type="domain" description="EGF-like" evidence="15">
    <location>
        <begin position="882"/>
        <end position="918"/>
    </location>
</feature>
<feature type="domain" description="EGF-like" evidence="15">
    <location>
        <begin position="734"/>
        <end position="770"/>
    </location>
</feature>
<dbReference type="Gene3D" id="2.10.25.10">
    <property type="entry name" value="Laminin"/>
    <property type="match status" value="20"/>
</dbReference>
<evidence type="ECO:0000313" key="20">
    <source>
        <dbReference type="RefSeq" id="XP_036356790.1"/>
    </source>
</evidence>
<feature type="signal peptide" evidence="14">
    <location>
        <begin position="1"/>
        <end position="21"/>
    </location>
</feature>
<keyword evidence="11 13" id="KW-1015">Disulfide bond</keyword>
<evidence type="ECO:0000256" key="9">
    <source>
        <dbReference type="ARBA" id="ARBA00022989"/>
    </source>
</evidence>
<accession>A0A7E6EPC0</accession>
<dbReference type="Pfam" id="PF00008">
    <property type="entry name" value="EGF"/>
    <property type="match status" value="20"/>
</dbReference>
<feature type="domain" description="Apple" evidence="17">
    <location>
        <begin position="1346"/>
        <end position="1427"/>
    </location>
</feature>
<dbReference type="PROSITE" id="PS51233">
    <property type="entry name" value="VWFD"/>
    <property type="match status" value="1"/>
</dbReference>
<dbReference type="FunFam" id="2.10.25.10:FF:000434">
    <property type="entry name" value="Predicted protein"/>
    <property type="match status" value="18"/>
</dbReference>
<dbReference type="Pfam" id="PF00094">
    <property type="entry name" value="VWD"/>
    <property type="match status" value="1"/>
</dbReference>
<dbReference type="FunFam" id="2.10.25.10:FF:000321">
    <property type="entry name" value="Protein delta homolog 1"/>
    <property type="match status" value="1"/>
</dbReference>
<dbReference type="InterPro" id="IPR036465">
    <property type="entry name" value="vWFA_dom_sf"/>
</dbReference>
<dbReference type="SUPFAM" id="SSF57567">
    <property type="entry name" value="Serine protease inhibitors"/>
    <property type="match status" value="1"/>
</dbReference>
<feature type="domain" description="EGF-like" evidence="15">
    <location>
        <begin position="364"/>
        <end position="400"/>
    </location>
</feature>
<keyword evidence="12" id="KW-0325">Glycoprotein</keyword>
<evidence type="ECO:0000256" key="2">
    <source>
        <dbReference type="ARBA" id="ARBA00004613"/>
    </source>
</evidence>
<dbReference type="Pfam" id="PF00092">
    <property type="entry name" value="VWA"/>
    <property type="match status" value="1"/>
</dbReference>
<feature type="disulfide bond" evidence="13">
    <location>
        <begin position="797"/>
        <end position="806"/>
    </location>
</feature>
<gene>
    <name evidence="20" type="primary">LOC115209150</name>
</gene>
<dbReference type="PANTHER" id="PTHR12916:SF9">
    <property type="entry name" value="NEUROGENIC LOCUS NOTCH HOMOLOG PROTEIN 1-RELATED"/>
    <property type="match status" value="1"/>
</dbReference>
<feature type="domain" description="EGF-like" evidence="15">
    <location>
        <begin position="216"/>
        <end position="252"/>
    </location>
</feature>
<dbReference type="SUPFAM" id="SSF57196">
    <property type="entry name" value="EGF/Laminin"/>
    <property type="match status" value="11"/>
</dbReference>
<dbReference type="SUPFAM" id="SSF53300">
    <property type="entry name" value="vWA-like"/>
    <property type="match status" value="1"/>
</dbReference>
<protein>
    <submittedName>
        <fullName evidence="20">Fibropellin-1 isoform X7</fullName>
    </submittedName>
</protein>
<dbReference type="SMART" id="SM00179">
    <property type="entry name" value="EGF_CA"/>
    <property type="match status" value="20"/>
</dbReference>
<feature type="chain" id="PRO_5028802257" evidence="14">
    <location>
        <begin position="22"/>
        <end position="1498"/>
    </location>
</feature>
<feature type="disulfide bond" evidence="13">
    <location>
        <begin position="723"/>
        <end position="732"/>
    </location>
</feature>
<feature type="disulfide bond" evidence="13">
    <location>
        <begin position="649"/>
        <end position="658"/>
    </location>
</feature>
<organism evidence="19 20">
    <name type="scientific">Octopus sinensis</name>
    <name type="common">East Asian common octopus</name>
    <dbReference type="NCBI Taxonomy" id="2607531"/>
    <lineage>
        <taxon>Eukaryota</taxon>
        <taxon>Metazoa</taxon>
        <taxon>Spiralia</taxon>
        <taxon>Lophotrochozoa</taxon>
        <taxon>Mollusca</taxon>
        <taxon>Cephalopoda</taxon>
        <taxon>Coleoidea</taxon>
        <taxon>Octopodiformes</taxon>
        <taxon>Octopoda</taxon>
        <taxon>Incirrata</taxon>
        <taxon>Octopodidae</taxon>
        <taxon>Octopus</taxon>
    </lineage>
</organism>
<dbReference type="GO" id="GO:0007219">
    <property type="term" value="P:Notch signaling pathway"/>
    <property type="evidence" value="ECO:0007669"/>
    <property type="project" value="TreeGrafter"/>
</dbReference>
<dbReference type="PRINTS" id="PR00453">
    <property type="entry name" value="VWFADOMAIN"/>
</dbReference>
<feature type="domain" description="EGF-like" evidence="15">
    <location>
        <begin position="327"/>
        <end position="363"/>
    </location>
</feature>
<feature type="domain" description="EGF-like" evidence="15">
    <location>
        <begin position="438"/>
        <end position="474"/>
    </location>
</feature>
<dbReference type="SUPFAM" id="SSF57414">
    <property type="entry name" value="Hairpin loop containing domain-like"/>
    <property type="match status" value="1"/>
</dbReference>
<feature type="disulfide bond" evidence="13">
    <location>
        <begin position="427"/>
        <end position="436"/>
    </location>
</feature>
<feature type="domain" description="VWFA" evidence="16">
    <location>
        <begin position="36"/>
        <end position="210"/>
    </location>
</feature>
<keyword evidence="9" id="KW-1133">Transmembrane helix</keyword>
<dbReference type="SMART" id="SM00181">
    <property type="entry name" value="EGF"/>
    <property type="match status" value="22"/>
</dbReference>
<dbReference type="InterPro" id="IPR001846">
    <property type="entry name" value="VWF_type-D"/>
</dbReference>
<dbReference type="GO" id="GO:0005576">
    <property type="term" value="C:extracellular region"/>
    <property type="evidence" value="ECO:0007669"/>
    <property type="project" value="UniProtKB-SubCell"/>
</dbReference>
<feature type="disulfide bond" evidence="13">
    <location>
        <begin position="760"/>
        <end position="769"/>
    </location>
</feature>
<feature type="domain" description="EGF-like" evidence="15">
    <location>
        <begin position="808"/>
        <end position="844"/>
    </location>
</feature>
<feature type="disulfide bond" evidence="13">
    <location>
        <begin position="686"/>
        <end position="695"/>
    </location>
</feature>
<feature type="domain" description="EGF-like" evidence="15">
    <location>
        <begin position="771"/>
        <end position="807"/>
    </location>
</feature>
<dbReference type="InterPro" id="IPR003609">
    <property type="entry name" value="Pan_app"/>
</dbReference>
<dbReference type="PROSITE" id="PS01186">
    <property type="entry name" value="EGF_2"/>
    <property type="match status" value="19"/>
</dbReference>
<feature type="disulfide bond" evidence="13">
    <location>
        <begin position="501"/>
        <end position="510"/>
    </location>
</feature>
<feature type="disulfide bond" evidence="13">
    <location>
        <begin position="390"/>
        <end position="399"/>
    </location>
</feature>
<feature type="disulfide bond" evidence="13">
    <location>
        <begin position="945"/>
        <end position="954"/>
    </location>
</feature>
<dbReference type="Gene3D" id="3.40.50.410">
    <property type="entry name" value="von Willebrand factor, type A domain"/>
    <property type="match status" value="1"/>
</dbReference>
<keyword evidence="5" id="KW-0812">Transmembrane</keyword>
<keyword evidence="10" id="KW-0472">Membrane</keyword>
<dbReference type="PROSITE" id="PS00022">
    <property type="entry name" value="EGF_1"/>
    <property type="match status" value="20"/>
</dbReference>
<feature type="domain" description="VWFD" evidence="18">
    <location>
        <begin position="961"/>
        <end position="1140"/>
    </location>
</feature>
<dbReference type="GO" id="GO:0005509">
    <property type="term" value="F:calcium ion binding"/>
    <property type="evidence" value="ECO:0007669"/>
    <property type="project" value="InterPro"/>
</dbReference>
<keyword evidence="7" id="KW-0677">Repeat</keyword>
<feature type="domain" description="EGF-like" evidence="15">
    <location>
        <begin position="660"/>
        <end position="696"/>
    </location>
</feature>
<dbReference type="PANTHER" id="PTHR12916">
    <property type="entry name" value="CYTOCHROME C OXIDASE POLYPEPTIDE VIC-2"/>
    <property type="match status" value="1"/>
</dbReference>
<evidence type="ECO:0000256" key="6">
    <source>
        <dbReference type="ARBA" id="ARBA00022729"/>
    </source>
</evidence>
<evidence type="ECO:0000256" key="5">
    <source>
        <dbReference type="ARBA" id="ARBA00022692"/>
    </source>
</evidence>
<feature type="disulfide bond" evidence="13">
    <location>
        <begin position="871"/>
        <end position="880"/>
    </location>
</feature>
<feature type="disulfide bond" evidence="13">
    <location>
        <begin position="353"/>
        <end position="362"/>
    </location>
</feature>
<evidence type="ECO:0000259" key="18">
    <source>
        <dbReference type="PROSITE" id="PS51233"/>
    </source>
</evidence>
<feature type="domain" description="EGF-like" evidence="15">
    <location>
        <begin position="253"/>
        <end position="289"/>
    </location>
</feature>
<evidence type="ECO:0000256" key="10">
    <source>
        <dbReference type="ARBA" id="ARBA00023136"/>
    </source>
</evidence>
<evidence type="ECO:0000259" key="15">
    <source>
        <dbReference type="PROSITE" id="PS50026"/>
    </source>
</evidence>
<dbReference type="InterPro" id="IPR002035">
    <property type="entry name" value="VWF_A"/>
</dbReference>
<keyword evidence="3" id="KW-0964">Secreted</keyword>
<evidence type="ECO:0000256" key="8">
    <source>
        <dbReference type="ARBA" id="ARBA00022837"/>
    </source>
</evidence>
<name>A0A7E6EPC0_9MOLL</name>
<dbReference type="PROSITE" id="PS50948">
    <property type="entry name" value="PAN"/>
    <property type="match status" value="1"/>
</dbReference>
<feature type="domain" description="EGF-like" evidence="15">
    <location>
        <begin position="512"/>
        <end position="548"/>
    </location>
</feature>
<evidence type="ECO:0000259" key="16">
    <source>
        <dbReference type="PROSITE" id="PS50234"/>
    </source>
</evidence>
<dbReference type="GO" id="GO:0016020">
    <property type="term" value="C:membrane"/>
    <property type="evidence" value="ECO:0007669"/>
    <property type="project" value="UniProtKB-SubCell"/>
</dbReference>
<evidence type="ECO:0000256" key="4">
    <source>
        <dbReference type="ARBA" id="ARBA00022536"/>
    </source>
</evidence>
<evidence type="ECO:0000256" key="11">
    <source>
        <dbReference type="ARBA" id="ARBA00023157"/>
    </source>
</evidence>
<evidence type="ECO:0000313" key="19">
    <source>
        <dbReference type="Proteomes" id="UP000515154"/>
    </source>
</evidence>
<evidence type="ECO:0000256" key="14">
    <source>
        <dbReference type="SAM" id="SignalP"/>
    </source>
</evidence>
<reference evidence="20" key="1">
    <citation type="submission" date="2025-08" db="UniProtKB">
        <authorList>
            <consortium name="RefSeq"/>
        </authorList>
    </citation>
    <scope>IDENTIFICATION</scope>
</reference>
<feature type="domain" description="EGF-like" evidence="15">
    <location>
        <begin position="919"/>
        <end position="955"/>
    </location>
</feature>
<dbReference type="GO" id="GO:0005112">
    <property type="term" value="F:Notch binding"/>
    <property type="evidence" value="ECO:0007669"/>
    <property type="project" value="TreeGrafter"/>
</dbReference>
<feature type="domain" description="EGF-like" evidence="15">
    <location>
        <begin position="549"/>
        <end position="585"/>
    </location>
</feature>
<dbReference type="SMART" id="SM00327">
    <property type="entry name" value="VWA"/>
    <property type="match status" value="1"/>
</dbReference>
<comment type="subcellular location">
    <subcellularLocation>
        <location evidence="1">Membrane</location>
        <topology evidence="1">Single-pass membrane protein</topology>
    </subcellularLocation>
    <subcellularLocation>
        <location evidence="2">Secreted</location>
    </subcellularLocation>
</comment>
<dbReference type="CDD" id="cd00054">
    <property type="entry name" value="EGF_CA"/>
    <property type="match status" value="20"/>
</dbReference>
<feature type="disulfide bond" evidence="13">
    <location>
        <begin position="279"/>
        <end position="288"/>
    </location>
</feature>
<dbReference type="GO" id="GO:0007399">
    <property type="term" value="P:nervous system development"/>
    <property type="evidence" value="ECO:0007669"/>
    <property type="project" value="UniProtKB-ARBA"/>
</dbReference>
<sequence length="1498" mass="164414">MKSIYILPLIVLCYLVNIVSSKSLESKSNCQTNYADIMFALDESGSIKAPNFKIMKDFTKDIIKHFPIGSENVRVGVLTFSYSVKYQFNLNSYFNKEEIFRKIDKIRYGKGGTMTHLALNSLRVRSFTNKYGDRKNVQNIAILMTDGISNKPSRTKIAAEKLRETGAMVFAIGIRNSKKSEIENIASKPSSEFTFSVEEFGALKNIVNKLVSRTCLYIPCSTHPCKNGAACANKGTDFHCECRPGYRGKDCSIVDPCSSNPCQNGGKCTNKGDKFECECVPGYRGEDCSIVDPCSSNPCKNGGKCTNKGDKFECECVPGYRGEDCSIVDPCSSNPCQNEGKCTNKGDKFECECVPGYRGKDCSIVDPCSSNPCQNEGKCTNKGDKFECECVPGYRGEDCSIVDPCSSNPCKNGGKCTNKGDKFECECVPGYRGEDCSIVDPCSSNPCKNGGQCTNKGDKFECECVPGYRGEDCSIVDPCNSNPCKNGGKCTNKGDKFECECVPGYRGEDCSIVDPCSSNPCNNGGKCTNKGDKFECECVPGYRGEDCSIVDPCSSNPCKNGGKCTNKGDKFECECVPGYRGEDCSIVDPCSSNPCKNGGKCTKKGDKFECECVPGYRGEDCSIVDPCSSNPCQNEGKCTNKGDKFECECVPGYRGDDCSIVDPCSSNPCKNGGQCTNKGDKFECECVPGYRGEDCSIVDPCSSNPCQNEGKCTNKGDKFECECVPGYRGDDCSIVDPCSSNPCKNGGQCTNKGDKFECECVPGYRGEDCSIVDPCSSNPCRNEGKCTNKGDKFECECVPGYRGDDCSIVDPCSSNPCQNEGKCTNKGDKFECECVPGYRGEDCSIVDPCSSNPCKNGGQCTNKGDKFECECVPGYRGEDCSIVDPCSSNPCKNGGKCTNKGDKFECECVPGYRGEDCSIVDPCSSDPCQNGATCTNNGNKFECQCPPEYKGNDCSIERPPCICSTSGDSNYKTFDGQMIHFIGTCSYTMTASKPGYNSTSFAVEVQSIKKDSKGLFNRIVDVKLPTNTIRILPFSGILVNSVKRSLPIIDNKEFSAYFSVGSVTLTTDWGLIVRFDRTHQVSVTLPPSFTNKVTGICGDCNDKKDDYRTKSGEPLSHNPEDFERLGESYRVSDNNNSACYTKKVIQNCSESHECDIFKSPVFEECAKKLGKDRIDEIQEACQVDTCSYAHNEVNKKMSFCRVMEVFAKECRNAGAEIEWTTSKCSQFCPNNQEYKSKVLTCQPSCTNKSPDCSTYTEGCVCKPGFILSGEECIPESKCGCLKENFYMTLGEEIYSHDCLTKTVCHKGGAMESIQMPGCSLNKHCALKDGEYGCICGKDYTLYKGKCEKLGLDKFIRVQSAWFNKESYYSYSTSHPNLCLETCLQHDRCKSANYDNEKEICELFRTTAAEKPLNRTDCPAKDYYQLKESKNIIKGASIRGCHRLVSATGVANEECEKECKKKRCEAFEYSEETKSCNILLPADKDDFDLVGNEHWAFYN</sequence>
<feature type="disulfide bond" evidence="13">
    <location>
        <begin position="834"/>
        <end position="843"/>
    </location>
</feature>
<feature type="domain" description="EGF-like" evidence="15">
    <location>
        <begin position="290"/>
        <end position="326"/>
    </location>
</feature>
<dbReference type="FunFam" id="2.10.25.10:FF:000247">
    <property type="entry name" value="Delta/notch like EGF repeat containing"/>
    <property type="match status" value="1"/>
</dbReference>
<feature type="disulfide bond" evidence="13">
    <location>
        <begin position="316"/>
        <end position="325"/>
    </location>
</feature>
<feature type="disulfide bond" evidence="13">
    <location>
        <begin position="612"/>
        <end position="621"/>
    </location>
</feature>
<dbReference type="CDD" id="cd01450">
    <property type="entry name" value="vWFA_subfamily_ECM"/>
    <property type="match status" value="1"/>
</dbReference>
<feature type="domain" description="EGF-like" evidence="15">
    <location>
        <begin position="475"/>
        <end position="511"/>
    </location>
</feature>
<feature type="domain" description="EGF-like" evidence="15">
    <location>
        <begin position="401"/>
        <end position="437"/>
    </location>
</feature>
<evidence type="ECO:0000256" key="12">
    <source>
        <dbReference type="ARBA" id="ARBA00023180"/>
    </source>
</evidence>
<dbReference type="InterPro" id="IPR036084">
    <property type="entry name" value="Ser_inhib-like_sf"/>
</dbReference>
<dbReference type="GO" id="GO:0071944">
    <property type="term" value="C:cell periphery"/>
    <property type="evidence" value="ECO:0007669"/>
    <property type="project" value="UniProtKB-ARBA"/>
</dbReference>
<evidence type="ECO:0000256" key="7">
    <source>
        <dbReference type="ARBA" id="ARBA00022737"/>
    </source>
</evidence>
<dbReference type="InterPro" id="IPR009030">
    <property type="entry name" value="Growth_fac_rcpt_cys_sf"/>
</dbReference>
<dbReference type="PROSITE" id="PS50234">
    <property type="entry name" value="VWFA"/>
    <property type="match status" value="1"/>
</dbReference>
<dbReference type="RefSeq" id="XP_036356790.1">
    <property type="nucleotide sequence ID" value="XM_036500897.1"/>
</dbReference>
<feature type="domain" description="EGF-like" evidence="15">
    <location>
        <begin position="697"/>
        <end position="733"/>
    </location>
</feature>
<comment type="caution">
    <text evidence="13">Lacks conserved residue(s) required for the propagation of feature annotation.</text>
</comment>
<feature type="disulfide bond" evidence="13">
    <location>
        <begin position="538"/>
        <end position="547"/>
    </location>
</feature>
<evidence type="ECO:0000256" key="3">
    <source>
        <dbReference type="ARBA" id="ARBA00022525"/>
    </source>
</evidence>
<dbReference type="InterPro" id="IPR000742">
    <property type="entry name" value="EGF"/>
</dbReference>
<feature type="disulfide bond" evidence="13">
    <location>
        <begin position="575"/>
        <end position="584"/>
    </location>
</feature>
<dbReference type="CDD" id="cd19941">
    <property type="entry name" value="TIL"/>
    <property type="match status" value="1"/>
</dbReference>
<evidence type="ECO:0000259" key="17">
    <source>
        <dbReference type="PROSITE" id="PS50948"/>
    </source>
</evidence>
<feature type="domain" description="EGF-like" evidence="15">
    <location>
        <begin position="623"/>
        <end position="659"/>
    </location>
</feature>